<proteinExistence type="predicted"/>
<dbReference type="RefSeq" id="WP_158084620.1">
    <property type="nucleotide sequence ID" value="NZ_BMKF01000001.1"/>
</dbReference>
<accession>A0ABQ1J2C5</accession>
<sequence>MKKTIKVFPNSGHQLLFFPQSDQNADLKDQGEWRTPMDKTWLKGRIGSKPIVVDGGDPAEVQGFWVAVDVNVGGPDRGYEVPRSEADTLQKSRTAGRIIDDKDGPAIKAGCHNPYISSTADDLPREIKLNLNKEFALPPSFDEMELEISFAEEAGAPIPVNLIVDFGNSRTVVLGLEQTDAGGSLSSVCKPILFPKAGFEASAANDEDTKIQQAVPESWFVLMENLFRSEPTHRLSAGFKPSFRKPTLLDRILNRGRRLRTDTVTIAPHIFTQVSPAVMGLAAQEALADLDTEAGGLSFLSSPKRYVWDDAPLGEKGHTHWTMQRQPWRDSSHDAQKLVPLKGDIFRFMPNADADWSLENWSEFTQSDQVMRPDQSRADSMIWVALSILEQADRQIQSEAWRKGNKPYLRRVLGDVILTYPAGWTQDEVNRYRTKWERARDIFILSRRAVSDGPIPEVRLPIDEAVASQLAIVYAEIHHMRDYGENWIELYGRGRGEDARIRVMTIDIGGGTTDTSVVEYQDSLPGAGMDIMSRLVFKDSSTHAGDRLVKDVIEQALLPLIGADFHKTVETREIFEEVFFKSARIDSERAQWSVITRTVFVPIAQRWLKEMATSTDADLVITPASAGASPAQIERMNAILRAAGLVGEFLAPDTALKLERSGLDAIIQKWFSELAKVHGEIAGLFDCDVVILTGKPSELPAVRRLLERHVPVTTDRIISAKDYFAGDWLPMSKTGYIDDAKLVTALGSAALNSMQSGVLSGWNIRTEADPDYRRENHWGRIAGSLKPFAESDILLPAGEMTASASLLTGSVIGRARFLNHVLPEQVYKLQHVSGRQMLVDVKLRRVVAKPGKEDTHSMTGESLVLVKARDAHTRKAIPLSELRLQLCTLPQSEDYWQESGRFEVRWAS</sequence>
<evidence type="ECO:0000313" key="1">
    <source>
        <dbReference type="EMBL" id="GGB58202.1"/>
    </source>
</evidence>
<dbReference type="Gene3D" id="3.90.640.10">
    <property type="entry name" value="Actin, Chain A, domain 4"/>
    <property type="match status" value="1"/>
</dbReference>
<keyword evidence="2" id="KW-1185">Reference proteome</keyword>
<dbReference type="InterPro" id="IPR009216">
    <property type="entry name" value="Virulence_factor_SrfB"/>
</dbReference>
<dbReference type="EMBL" id="BMKF01000001">
    <property type="protein sequence ID" value="GGB58202.1"/>
    <property type="molecule type" value="Genomic_DNA"/>
</dbReference>
<evidence type="ECO:0008006" key="3">
    <source>
        <dbReference type="Google" id="ProtNLM"/>
    </source>
</evidence>
<reference evidence="2" key="1">
    <citation type="journal article" date="2019" name="Int. J. Syst. Evol. Microbiol.">
        <title>The Global Catalogue of Microorganisms (GCM) 10K type strain sequencing project: providing services to taxonomists for standard genome sequencing and annotation.</title>
        <authorList>
            <consortium name="The Broad Institute Genomics Platform"/>
            <consortium name="The Broad Institute Genome Sequencing Center for Infectious Disease"/>
            <person name="Wu L."/>
            <person name="Ma J."/>
        </authorList>
    </citation>
    <scope>NUCLEOTIDE SEQUENCE [LARGE SCALE GENOMIC DNA]</scope>
    <source>
        <strain evidence="2">CGMCC 1.15928</strain>
    </source>
</reference>
<organism evidence="1 2">
    <name type="scientific">Henriciella pelagia</name>
    <dbReference type="NCBI Taxonomy" id="1977912"/>
    <lineage>
        <taxon>Bacteria</taxon>
        <taxon>Pseudomonadati</taxon>
        <taxon>Pseudomonadota</taxon>
        <taxon>Alphaproteobacteria</taxon>
        <taxon>Hyphomonadales</taxon>
        <taxon>Hyphomonadaceae</taxon>
        <taxon>Henriciella</taxon>
    </lineage>
</organism>
<protein>
    <recommendedName>
        <fullName evidence="3">Virulence factor SrfB</fullName>
    </recommendedName>
</protein>
<dbReference type="SUPFAM" id="SSF53067">
    <property type="entry name" value="Actin-like ATPase domain"/>
    <property type="match status" value="1"/>
</dbReference>
<name>A0ABQ1J2C5_9PROT</name>
<evidence type="ECO:0000313" key="2">
    <source>
        <dbReference type="Proteomes" id="UP000628854"/>
    </source>
</evidence>
<dbReference type="Gene3D" id="3.30.420.40">
    <property type="match status" value="2"/>
</dbReference>
<dbReference type="InterPro" id="IPR043129">
    <property type="entry name" value="ATPase_NBD"/>
</dbReference>
<comment type="caution">
    <text evidence="1">The sequence shown here is derived from an EMBL/GenBank/DDBJ whole genome shotgun (WGS) entry which is preliminary data.</text>
</comment>
<dbReference type="Pfam" id="PF07520">
    <property type="entry name" value="SrfB"/>
    <property type="match status" value="1"/>
</dbReference>
<gene>
    <name evidence="1" type="ORF">GCM10011503_03260</name>
</gene>
<dbReference type="Proteomes" id="UP000628854">
    <property type="component" value="Unassembled WGS sequence"/>
</dbReference>